<evidence type="ECO:0000256" key="4">
    <source>
        <dbReference type="ARBA" id="ARBA00022840"/>
    </source>
</evidence>
<dbReference type="InterPro" id="IPR017871">
    <property type="entry name" value="ABC_transporter-like_CS"/>
</dbReference>
<dbReference type="GO" id="GO:0016887">
    <property type="term" value="F:ATP hydrolysis activity"/>
    <property type="evidence" value="ECO:0007669"/>
    <property type="project" value="InterPro"/>
</dbReference>
<feature type="transmembrane region" description="Helical" evidence="8">
    <location>
        <begin position="197"/>
        <end position="217"/>
    </location>
</feature>
<dbReference type="InterPro" id="IPR003593">
    <property type="entry name" value="AAA+_ATPase"/>
</dbReference>
<dbReference type="GO" id="GO:0005886">
    <property type="term" value="C:plasma membrane"/>
    <property type="evidence" value="ECO:0007669"/>
    <property type="project" value="UniProtKB-SubCell"/>
</dbReference>
<dbReference type="InterPro" id="IPR014223">
    <property type="entry name" value="ABC_CydC/D"/>
</dbReference>
<evidence type="ECO:0000256" key="6">
    <source>
        <dbReference type="ARBA" id="ARBA00023136"/>
    </source>
</evidence>
<dbReference type="PROSITE" id="PS00211">
    <property type="entry name" value="ABC_TRANSPORTER_1"/>
    <property type="match status" value="1"/>
</dbReference>
<evidence type="ECO:0000256" key="7">
    <source>
        <dbReference type="SAM" id="MobiDB-lite"/>
    </source>
</evidence>
<dbReference type="GO" id="GO:0005524">
    <property type="term" value="F:ATP binding"/>
    <property type="evidence" value="ECO:0007669"/>
    <property type="project" value="UniProtKB-KW"/>
</dbReference>
<keyword evidence="3" id="KW-0547">Nucleotide-binding</keyword>
<dbReference type="EMBL" id="VSFF01000002">
    <property type="protein sequence ID" value="TYC17637.1"/>
    <property type="molecule type" value="Genomic_DNA"/>
</dbReference>
<dbReference type="Pfam" id="PF00005">
    <property type="entry name" value="ABC_tran"/>
    <property type="match status" value="1"/>
</dbReference>
<dbReference type="PROSITE" id="PS50929">
    <property type="entry name" value="ABC_TM1F"/>
    <property type="match status" value="1"/>
</dbReference>
<feature type="transmembrane region" description="Helical" evidence="8">
    <location>
        <begin position="306"/>
        <end position="327"/>
    </location>
</feature>
<reference evidence="11 12" key="1">
    <citation type="submission" date="2019-08" db="EMBL/GenBank/DDBJ databases">
        <title>Actinomadura sp. nov. CYP1-5 isolated from mountain soil.</title>
        <authorList>
            <person name="Songsumanus A."/>
            <person name="Kuncharoen N."/>
            <person name="Kudo T."/>
            <person name="Yuki M."/>
            <person name="Igarashi Y."/>
            <person name="Tanasupawat S."/>
        </authorList>
    </citation>
    <scope>NUCLEOTIDE SEQUENCE [LARGE SCALE GENOMIC DNA]</scope>
    <source>
        <strain evidence="11 12">GKU157</strain>
    </source>
</reference>
<evidence type="ECO:0000256" key="2">
    <source>
        <dbReference type="ARBA" id="ARBA00022692"/>
    </source>
</evidence>
<dbReference type="GO" id="GO:0140359">
    <property type="term" value="F:ABC-type transporter activity"/>
    <property type="evidence" value="ECO:0007669"/>
    <property type="project" value="InterPro"/>
</dbReference>
<organism evidence="11 12">
    <name type="scientific">Actinomadura syzygii</name>
    <dbReference type="NCBI Taxonomy" id="1427538"/>
    <lineage>
        <taxon>Bacteria</taxon>
        <taxon>Bacillati</taxon>
        <taxon>Actinomycetota</taxon>
        <taxon>Actinomycetes</taxon>
        <taxon>Streptosporangiales</taxon>
        <taxon>Thermomonosporaceae</taxon>
        <taxon>Actinomadura</taxon>
    </lineage>
</organism>
<evidence type="ECO:0000259" key="10">
    <source>
        <dbReference type="PROSITE" id="PS50929"/>
    </source>
</evidence>
<feature type="transmembrane region" description="Helical" evidence="8">
    <location>
        <begin position="55"/>
        <end position="80"/>
    </location>
</feature>
<name>A0A5D0UHU3_9ACTN</name>
<dbReference type="PANTHER" id="PTHR24221">
    <property type="entry name" value="ATP-BINDING CASSETTE SUB-FAMILY B"/>
    <property type="match status" value="1"/>
</dbReference>
<evidence type="ECO:0000259" key="9">
    <source>
        <dbReference type="PROSITE" id="PS50893"/>
    </source>
</evidence>
<comment type="caution">
    <text evidence="11">The sequence shown here is derived from an EMBL/GenBank/DDBJ whole genome shotgun (WGS) entry which is preliminary data.</text>
</comment>
<dbReference type="InterPro" id="IPR003439">
    <property type="entry name" value="ABC_transporter-like_ATP-bd"/>
</dbReference>
<keyword evidence="4" id="KW-0067">ATP-binding</keyword>
<gene>
    <name evidence="11" type="primary">cydC</name>
    <name evidence="11" type="ORF">FXF65_06525</name>
</gene>
<keyword evidence="2 8" id="KW-0812">Transmembrane</keyword>
<feature type="domain" description="ABC transporter" evidence="9">
    <location>
        <begin position="372"/>
        <end position="591"/>
    </location>
</feature>
<dbReference type="NCBIfam" id="TIGR02868">
    <property type="entry name" value="CydC"/>
    <property type="match status" value="1"/>
</dbReference>
<evidence type="ECO:0000256" key="8">
    <source>
        <dbReference type="SAM" id="Phobius"/>
    </source>
</evidence>
<dbReference type="InterPro" id="IPR039421">
    <property type="entry name" value="Type_1_exporter"/>
</dbReference>
<dbReference type="GO" id="GO:0034775">
    <property type="term" value="P:glutathione transmembrane transport"/>
    <property type="evidence" value="ECO:0007669"/>
    <property type="project" value="InterPro"/>
</dbReference>
<dbReference type="InterPro" id="IPR027417">
    <property type="entry name" value="P-loop_NTPase"/>
</dbReference>
<dbReference type="SMART" id="SM00382">
    <property type="entry name" value="AAA"/>
    <property type="match status" value="1"/>
</dbReference>
<feature type="domain" description="ABC transmembrane type-1" evidence="10">
    <location>
        <begin position="56"/>
        <end position="339"/>
    </location>
</feature>
<feature type="transmembrane region" description="Helical" evidence="8">
    <location>
        <begin position="171"/>
        <end position="191"/>
    </location>
</feature>
<dbReference type="GO" id="GO:0045454">
    <property type="term" value="P:cell redox homeostasis"/>
    <property type="evidence" value="ECO:0007669"/>
    <property type="project" value="InterPro"/>
</dbReference>
<dbReference type="SUPFAM" id="SSF90123">
    <property type="entry name" value="ABC transporter transmembrane region"/>
    <property type="match status" value="1"/>
</dbReference>
<feature type="compositionally biased region" description="Basic and acidic residues" evidence="7">
    <location>
        <begin position="1"/>
        <end position="21"/>
    </location>
</feature>
<dbReference type="SUPFAM" id="SSF52540">
    <property type="entry name" value="P-loop containing nucleoside triphosphate hydrolases"/>
    <property type="match status" value="1"/>
</dbReference>
<dbReference type="InterPro" id="IPR011527">
    <property type="entry name" value="ABC1_TM_dom"/>
</dbReference>
<keyword evidence="12" id="KW-1185">Reference proteome</keyword>
<sequence length="596" mass="62800">MTKPPPPERLRPERLRPERAMRGRLRPGRPLPERRLPGRPLAALLAAARPSAHRFAAAALCGALALGAGVALMGTSGYLISRAALRPELVTLAMVITAVRALSLARAVFRYAERLVAHDASLRLLAALRVRWFRRLEPLVPAGLPGARSGDLLTGFVADVDATQHLYLRGLVPPLIALTVGAGSAAALAGLLPIAGLWLALGLLPAALLIPAVTVALTRATARRRADARGTLDAETVELVHAAPDLVAFDVVDGQLARIAAADTVLERVARRDARVAASGTAATVLLTSATILAVLVAGLSAVQQGALPGVLLAALALVTMAAFDAVRPLPDAARDLLTAHGAAVRLAVLTAPTPPAADPPSPLPAPRGDLLRVQDVHVRYGPDSPWVLAGVDLDLRPGRRIALLGPSGSGKTTLAHLLVRFRDPDHGRVTLDGHDLRDYAQDDVRRVVVLVDQDAHLFTTTIRANVQLARPDASEPDIVAALRRARVWDWIASLPEGLDTEVGEHGVRVSGGQRQRIALARAFLTGARILVLDEPTAHLDPGTAHELVTDILNDAASGPGILLITHTPPPPGTVDEIVNLTPDTADAPPYRDRRG</sequence>
<evidence type="ECO:0000313" key="11">
    <source>
        <dbReference type="EMBL" id="TYC17637.1"/>
    </source>
</evidence>
<protein>
    <submittedName>
        <fullName evidence="11">Thiol reductant ABC exporter subunit CydC</fullName>
    </submittedName>
</protein>
<dbReference type="PROSITE" id="PS50893">
    <property type="entry name" value="ABC_TRANSPORTER_2"/>
    <property type="match status" value="1"/>
</dbReference>
<comment type="subcellular location">
    <subcellularLocation>
        <location evidence="1">Cell membrane</location>
        <topology evidence="1">Multi-pass membrane protein</topology>
    </subcellularLocation>
</comment>
<dbReference type="AlphaFoldDB" id="A0A5D0UHU3"/>
<keyword evidence="6 8" id="KW-0472">Membrane</keyword>
<proteinExistence type="predicted"/>
<feature type="transmembrane region" description="Helical" evidence="8">
    <location>
        <begin position="276"/>
        <end position="300"/>
    </location>
</feature>
<dbReference type="Gene3D" id="3.40.50.300">
    <property type="entry name" value="P-loop containing nucleotide triphosphate hydrolases"/>
    <property type="match status" value="1"/>
</dbReference>
<keyword evidence="5 8" id="KW-1133">Transmembrane helix</keyword>
<dbReference type="Gene3D" id="1.20.1560.10">
    <property type="entry name" value="ABC transporter type 1, transmembrane domain"/>
    <property type="match status" value="1"/>
</dbReference>
<feature type="region of interest" description="Disordered" evidence="7">
    <location>
        <begin position="1"/>
        <end position="34"/>
    </location>
</feature>
<dbReference type="Proteomes" id="UP000322634">
    <property type="component" value="Unassembled WGS sequence"/>
</dbReference>
<dbReference type="PANTHER" id="PTHR24221:SF654">
    <property type="entry name" value="ATP-BINDING CASSETTE SUB-FAMILY B MEMBER 6"/>
    <property type="match status" value="1"/>
</dbReference>
<accession>A0A5D0UHU3</accession>
<evidence type="ECO:0000256" key="3">
    <source>
        <dbReference type="ARBA" id="ARBA00022741"/>
    </source>
</evidence>
<feature type="transmembrane region" description="Helical" evidence="8">
    <location>
        <begin position="92"/>
        <end position="109"/>
    </location>
</feature>
<evidence type="ECO:0000256" key="5">
    <source>
        <dbReference type="ARBA" id="ARBA00022989"/>
    </source>
</evidence>
<dbReference type="OrthoDB" id="9806127at2"/>
<dbReference type="InterPro" id="IPR036640">
    <property type="entry name" value="ABC1_TM_sf"/>
</dbReference>
<evidence type="ECO:0000313" key="12">
    <source>
        <dbReference type="Proteomes" id="UP000322634"/>
    </source>
</evidence>
<evidence type="ECO:0000256" key="1">
    <source>
        <dbReference type="ARBA" id="ARBA00004651"/>
    </source>
</evidence>